<dbReference type="AlphaFoldDB" id="A0A081PVW8"/>
<proteinExistence type="predicted"/>
<name>A0A081PVW8_STRMT</name>
<reference evidence="1 3" key="1">
    <citation type="submission" date="2014-05" db="EMBL/GenBank/DDBJ databases">
        <authorList>
            <person name="Daugherty S.C."/>
            <person name="Tallon L.J."/>
            <person name="Sadzewicz L."/>
            <person name="Kilian M."/>
            <person name="Tettelin H."/>
        </authorList>
    </citation>
    <scope>NUCLEOTIDE SEQUENCE [LARGE SCALE GENOMIC DNA]</scope>
    <source>
        <strain evidence="1 3">SK629</strain>
    </source>
</reference>
<dbReference type="Proteomes" id="UP000028090">
    <property type="component" value="Unassembled WGS sequence"/>
</dbReference>
<comment type="caution">
    <text evidence="1">The sequence shown here is derived from an EMBL/GenBank/DDBJ whole genome shotgun (WGS) entry which is preliminary data.</text>
</comment>
<evidence type="ECO:0000313" key="1">
    <source>
        <dbReference type="EMBL" id="KEQ34841.1"/>
    </source>
</evidence>
<reference evidence="2 4" key="2">
    <citation type="submission" date="2016-01" db="EMBL/GenBank/DDBJ databases">
        <title>Highly variable Streptococcus oralis are common among viridans streptococci isolated from primates.</title>
        <authorList>
            <person name="Denapaite D."/>
            <person name="Rieger M."/>
            <person name="Koendgen S."/>
            <person name="Brueckner R."/>
            <person name="Ochigava I."/>
            <person name="Kappeler P."/>
            <person name="Maetz-Rensing K."/>
            <person name="Leendertz F."/>
            <person name="Hakenbeck R."/>
        </authorList>
    </citation>
    <scope>NUCLEOTIDE SEQUENCE [LARGE SCALE GENOMIC DNA]</scope>
    <source>
        <strain evidence="2 4">10712</strain>
    </source>
</reference>
<dbReference type="SUPFAM" id="SSF48613">
    <property type="entry name" value="Heme oxygenase-like"/>
    <property type="match status" value="1"/>
</dbReference>
<dbReference type="EC" id="3.5.99.2" evidence="1 2"/>
<protein>
    <submittedName>
        <fullName evidence="1">Putative thiaminase domain protein</fullName>
    </submittedName>
    <submittedName>
        <fullName evidence="2">Thiaminase II</fullName>
        <ecNumber evidence="1 2">3.5.99.2</ecNumber>
    </submittedName>
</protein>
<sequence length="37" mass="4455">MLDAFHISVHMEAKFWEMAYQHQTWKSDLQSLETGEE</sequence>
<organism evidence="1 3">
    <name type="scientific">Streptococcus mitis</name>
    <dbReference type="NCBI Taxonomy" id="28037"/>
    <lineage>
        <taxon>Bacteria</taxon>
        <taxon>Bacillati</taxon>
        <taxon>Bacillota</taxon>
        <taxon>Bacilli</taxon>
        <taxon>Lactobacillales</taxon>
        <taxon>Streptococcaceae</taxon>
        <taxon>Streptococcus</taxon>
        <taxon>Streptococcus mitis group</taxon>
    </lineage>
</organism>
<evidence type="ECO:0000313" key="3">
    <source>
        <dbReference type="Proteomes" id="UP000028090"/>
    </source>
</evidence>
<dbReference type="GO" id="GO:0050334">
    <property type="term" value="F:thiaminase activity"/>
    <property type="evidence" value="ECO:0007669"/>
    <property type="project" value="UniProtKB-EC"/>
</dbReference>
<dbReference type="InterPro" id="IPR016084">
    <property type="entry name" value="Haem_Oase-like_multi-hlx"/>
</dbReference>
<evidence type="ECO:0000313" key="4">
    <source>
        <dbReference type="Proteomes" id="UP000075618"/>
    </source>
</evidence>
<dbReference type="Proteomes" id="UP000075618">
    <property type="component" value="Unassembled WGS sequence"/>
</dbReference>
<dbReference type="EMBL" id="LROT01000008">
    <property type="protein sequence ID" value="KYF34913.1"/>
    <property type="molecule type" value="Genomic_DNA"/>
</dbReference>
<keyword evidence="1" id="KW-0378">Hydrolase</keyword>
<dbReference type="EMBL" id="JPFU01000013">
    <property type="protein sequence ID" value="KEQ34841.1"/>
    <property type="molecule type" value="Genomic_DNA"/>
</dbReference>
<dbReference type="PATRIC" id="fig|28037.237.peg.263"/>
<evidence type="ECO:0000313" key="2">
    <source>
        <dbReference type="EMBL" id="KYF34913.1"/>
    </source>
</evidence>
<gene>
    <name evidence="1" type="primary">tenA</name>
    <name evidence="1" type="ORF">SK629_1471</name>
    <name evidence="2" type="ORF">SMI10712_01280</name>
</gene>
<accession>A0A081PVW8</accession>